<evidence type="ECO:0000313" key="2">
    <source>
        <dbReference type="WBParaSite" id="nRc.2.0.1.t41014-RA"/>
    </source>
</evidence>
<name>A0A915KRB6_ROMCU</name>
<sequence>MTIICSESFSPSFPTTEFHKNWQKFCILSEKSSRPIGVQEIVSKIGRYRLTSGDEITTDAALMKEEKCFIKFFSEKFFIRSFKLSGADFQTGAIFTDFGDVANLAQRRGELRRTLLTEKHVVSVGHPVDGKLRQEIAMQIDELDDQQRRHLHRSGAPQKDQK</sequence>
<organism evidence="1 2">
    <name type="scientific">Romanomermis culicivorax</name>
    <name type="common">Nematode worm</name>
    <dbReference type="NCBI Taxonomy" id="13658"/>
    <lineage>
        <taxon>Eukaryota</taxon>
        <taxon>Metazoa</taxon>
        <taxon>Ecdysozoa</taxon>
        <taxon>Nematoda</taxon>
        <taxon>Enoplea</taxon>
        <taxon>Dorylaimia</taxon>
        <taxon>Mermithida</taxon>
        <taxon>Mermithoidea</taxon>
        <taxon>Mermithidae</taxon>
        <taxon>Romanomermis</taxon>
    </lineage>
</organism>
<dbReference type="Proteomes" id="UP000887565">
    <property type="component" value="Unplaced"/>
</dbReference>
<dbReference type="WBParaSite" id="nRc.2.0.1.t41014-RA">
    <property type="protein sequence ID" value="nRc.2.0.1.t41014-RA"/>
    <property type="gene ID" value="nRc.2.0.1.g41014"/>
</dbReference>
<proteinExistence type="predicted"/>
<accession>A0A915KRB6</accession>
<protein>
    <submittedName>
        <fullName evidence="2">Uncharacterized protein</fullName>
    </submittedName>
</protein>
<keyword evidence="1" id="KW-1185">Reference proteome</keyword>
<reference evidence="2" key="1">
    <citation type="submission" date="2022-11" db="UniProtKB">
        <authorList>
            <consortium name="WormBaseParasite"/>
        </authorList>
    </citation>
    <scope>IDENTIFICATION</scope>
</reference>
<dbReference type="AlphaFoldDB" id="A0A915KRB6"/>
<evidence type="ECO:0000313" key="1">
    <source>
        <dbReference type="Proteomes" id="UP000887565"/>
    </source>
</evidence>